<proteinExistence type="inferred from homology"/>
<name>A0ABM1QTY0_CAMSA</name>
<evidence type="ECO:0000256" key="6">
    <source>
        <dbReference type="ARBA" id="ARBA00023157"/>
    </source>
</evidence>
<reference evidence="8" key="1">
    <citation type="journal article" date="2014" name="Nat. Commun.">
        <title>The emerging biofuel crop Camelina sativa retains a highly undifferentiated hexaploid genome structure.</title>
        <authorList>
            <person name="Kagale S."/>
            <person name="Koh C."/>
            <person name="Nixon J."/>
            <person name="Bollina V."/>
            <person name="Clarke W.E."/>
            <person name="Tuteja R."/>
            <person name="Spillane C."/>
            <person name="Robinson S.J."/>
            <person name="Links M.G."/>
            <person name="Clarke C."/>
            <person name="Higgins E.E."/>
            <person name="Huebert T."/>
            <person name="Sharpe A.G."/>
            <person name="Parkin I.A."/>
        </authorList>
    </citation>
    <scope>NUCLEOTIDE SEQUENCE [LARGE SCALE GENOMIC DNA]</scope>
    <source>
        <strain evidence="8">cv. DH55</strain>
    </source>
</reference>
<dbReference type="PANTHER" id="PTHR34270">
    <property type="entry name" value="PROTEIN RALF-LIKE 15-RELATED"/>
    <property type="match status" value="1"/>
</dbReference>
<keyword evidence="4" id="KW-0372">Hormone</keyword>
<evidence type="ECO:0000256" key="1">
    <source>
        <dbReference type="ARBA" id="ARBA00004613"/>
    </source>
</evidence>
<keyword evidence="5" id="KW-0732">Signal</keyword>
<accession>A0ABM1QTY0</accession>
<evidence type="ECO:0000256" key="7">
    <source>
        <dbReference type="ARBA" id="ARBA00037228"/>
    </source>
</evidence>
<protein>
    <submittedName>
        <fullName evidence="9">Protein RALF-like 28</fullName>
    </submittedName>
</protein>
<reference evidence="9" key="2">
    <citation type="submission" date="2025-08" db="UniProtKB">
        <authorList>
            <consortium name="RefSeq"/>
        </authorList>
    </citation>
    <scope>IDENTIFICATION</scope>
    <source>
        <tissue evidence="9">Leaf</tissue>
    </source>
</reference>
<keyword evidence="8" id="KW-1185">Reference proteome</keyword>
<evidence type="ECO:0000256" key="2">
    <source>
        <dbReference type="ARBA" id="ARBA00009178"/>
    </source>
</evidence>
<keyword evidence="3" id="KW-0964">Secreted</keyword>
<evidence type="ECO:0000256" key="5">
    <source>
        <dbReference type="ARBA" id="ARBA00022729"/>
    </source>
</evidence>
<dbReference type="PANTHER" id="PTHR34270:SF3">
    <property type="entry name" value="PROTEIN RALF-LIKE 16-RELATED"/>
    <property type="match status" value="1"/>
</dbReference>
<organism evidence="8 9">
    <name type="scientific">Camelina sativa</name>
    <name type="common">False flax</name>
    <name type="synonym">Myagrum sativum</name>
    <dbReference type="NCBI Taxonomy" id="90675"/>
    <lineage>
        <taxon>Eukaryota</taxon>
        <taxon>Viridiplantae</taxon>
        <taxon>Streptophyta</taxon>
        <taxon>Embryophyta</taxon>
        <taxon>Tracheophyta</taxon>
        <taxon>Spermatophyta</taxon>
        <taxon>Magnoliopsida</taxon>
        <taxon>eudicotyledons</taxon>
        <taxon>Gunneridae</taxon>
        <taxon>Pentapetalae</taxon>
        <taxon>rosids</taxon>
        <taxon>malvids</taxon>
        <taxon>Brassicales</taxon>
        <taxon>Brassicaceae</taxon>
        <taxon>Camelineae</taxon>
        <taxon>Camelina</taxon>
    </lineage>
</organism>
<dbReference type="Proteomes" id="UP000694864">
    <property type="component" value="Chromosome 13"/>
</dbReference>
<keyword evidence="6" id="KW-1015">Disulfide bond</keyword>
<gene>
    <name evidence="9" type="primary">LOC109128419</name>
</gene>
<comment type="subcellular location">
    <subcellularLocation>
        <location evidence="1">Secreted</location>
    </subcellularLocation>
</comment>
<dbReference type="InterPro" id="IPR008801">
    <property type="entry name" value="RALF"/>
</dbReference>
<dbReference type="GeneID" id="109128419"/>
<evidence type="ECO:0000256" key="3">
    <source>
        <dbReference type="ARBA" id="ARBA00022525"/>
    </source>
</evidence>
<evidence type="ECO:0000256" key="4">
    <source>
        <dbReference type="ARBA" id="ARBA00022702"/>
    </source>
</evidence>
<evidence type="ECO:0000313" key="8">
    <source>
        <dbReference type="Proteomes" id="UP000694864"/>
    </source>
</evidence>
<comment type="similarity">
    <text evidence="2">Belongs to the plant rapid alkalinization factor (RALF) family.</text>
</comment>
<comment type="function">
    <text evidence="7">Cell signaling peptide that may regulate plant stress, growth, and development. Mediates a rapid alkalinization of extracellular space by mediating a transient increase in the cytoplasmic Ca(2+) concentration leading to a calcium-dependent signaling events through a cell surface receptor and a concomitant activation of some intracellular mitogen-activated protein kinases.</text>
</comment>
<sequence length="86" mass="9580">MGISKGTQRFMLVAIFIAFVVISNINVAVAKYISYPAIGRDRQRGCSHGPHGKCPPAQHMSPYHRGCDLIHRCRRQPSPPPVPKKM</sequence>
<dbReference type="Pfam" id="PF05498">
    <property type="entry name" value="RALF"/>
    <property type="match status" value="1"/>
</dbReference>
<dbReference type="RefSeq" id="XP_019090218.1">
    <property type="nucleotide sequence ID" value="XM_019234673.1"/>
</dbReference>
<evidence type="ECO:0000313" key="9">
    <source>
        <dbReference type="RefSeq" id="XP_019090218.1"/>
    </source>
</evidence>